<dbReference type="SMART" id="SM00852">
    <property type="entry name" value="MoCF_biosynth"/>
    <property type="match status" value="1"/>
</dbReference>
<keyword evidence="4 7" id="KW-0500">Molybdenum</keyword>
<dbReference type="CDD" id="cd00887">
    <property type="entry name" value="MoeA"/>
    <property type="match status" value="1"/>
</dbReference>
<dbReference type="SUPFAM" id="SSF53218">
    <property type="entry name" value="Molybdenum cofactor biosynthesis proteins"/>
    <property type="match status" value="1"/>
</dbReference>
<dbReference type="InterPro" id="IPR036688">
    <property type="entry name" value="MoeA_C_domain_IV_sf"/>
</dbReference>
<dbReference type="NCBIfam" id="NF045515">
    <property type="entry name" value="Glp_gephyrin"/>
    <property type="match status" value="1"/>
</dbReference>
<dbReference type="InterPro" id="IPR036135">
    <property type="entry name" value="MoeA_linker/N_sf"/>
</dbReference>
<dbReference type="GO" id="GO:0006777">
    <property type="term" value="P:Mo-molybdopterin cofactor biosynthetic process"/>
    <property type="evidence" value="ECO:0007669"/>
    <property type="project" value="UniProtKB-UniRule"/>
</dbReference>
<dbReference type="AlphaFoldDB" id="A0AA46BP25"/>
<organism evidence="9 10">
    <name type="scientific">Dermatophilus congolensis</name>
    <dbReference type="NCBI Taxonomy" id="1863"/>
    <lineage>
        <taxon>Bacteria</taxon>
        <taxon>Bacillati</taxon>
        <taxon>Actinomycetota</taxon>
        <taxon>Actinomycetes</taxon>
        <taxon>Micrococcales</taxon>
        <taxon>Dermatophilaceae</taxon>
        <taxon>Dermatophilus</taxon>
    </lineage>
</organism>
<evidence type="ECO:0000313" key="10">
    <source>
        <dbReference type="Proteomes" id="UP000254118"/>
    </source>
</evidence>
<gene>
    <name evidence="9" type="primary">moeA</name>
    <name evidence="9" type="ORF">NCTC7915_01577</name>
</gene>
<comment type="pathway">
    <text evidence="2 7">Cofactor biosynthesis; molybdopterin biosynthesis.</text>
</comment>
<dbReference type="InterPro" id="IPR036425">
    <property type="entry name" value="MoaB/Mog-like_dom_sf"/>
</dbReference>
<comment type="caution">
    <text evidence="9">The sequence shown here is derived from an EMBL/GenBank/DDBJ whole genome shotgun (WGS) entry which is preliminary data.</text>
</comment>
<keyword evidence="7 9" id="KW-0808">Transferase</keyword>
<evidence type="ECO:0000256" key="6">
    <source>
        <dbReference type="ARBA" id="ARBA00047317"/>
    </source>
</evidence>
<proteinExistence type="inferred from homology"/>
<dbReference type="InterPro" id="IPR005110">
    <property type="entry name" value="MoeA_linker/N"/>
</dbReference>
<comment type="cofactor">
    <cofactor evidence="7">
        <name>Mg(2+)</name>
        <dbReference type="ChEBI" id="CHEBI:18420"/>
    </cofactor>
</comment>
<dbReference type="GO" id="GO:0061599">
    <property type="term" value="F:molybdopterin molybdotransferase activity"/>
    <property type="evidence" value="ECO:0007669"/>
    <property type="project" value="UniProtKB-UniRule"/>
</dbReference>
<dbReference type="Gene3D" id="3.40.980.10">
    <property type="entry name" value="MoaB/Mog-like domain"/>
    <property type="match status" value="1"/>
</dbReference>
<dbReference type="EC" id="2.10.1.1" evidence="7"/>
<dbReference type="NCBIfam" id="TIGR00177">
    <property type="entry name" value="molyb_syn"/>
    <property type="match status" value="1"/>
</dbReference>
<dbReference type="Pfam" id="PF00994">
    <property type="entry name" value="MoCF_biosynth"/>
    <property type="match status" value="1"/>
</dbReference>
<name>A0AA46BP25_9MICO</name>
<comment type="similarity">
    <text evidence="3 7">Belongs to the MoeA family.</text>
</comment>
<evidence type="ECO:0000259" key="8">
    <source>
        <dbReference type="SMART" id="SM00852"/>
    </source>
</evidence>
<evidence type="ECO:0000313" key="9">
    <source>
        <dbReference type="EMBL" id="STD11386.1"/>
    </source>
</evidence>
<dbReference type="Proteomes" id="UP000254118">
    <property type="component" value="Unassembled WGS sequence"/>
</dbReference>
<evidence type="ECO:0000256" key="4">
    <source>
        <dbReference type="ARBA" id="ARBA00022505"/>
    </source>
</evidence>
<evidence type="ECO:0000256" key="3">
    <source>
        <dbReference type="ARBA" id="ARBA00010763"/>
    </source>
</evidence>
<dbReference type="PANTHER" id="PTHR10192">
    <property type="entry name" value="MOLYBDOPTERIN BIOSYNTHESIS PROTEIN"/>
    <property type="match status" value="1"/>
</dbReference>
<feature type="domain" description="MoaB/Mog" evidence="8">
    <location>
        <begin position="191"/>
        <end position="334"/>
    </location>
</feature>
<dbReference type="SUPFAM" id="SSF63882">
    <property type="entry name" value="MoeA N-terminal region -like"/>
    <property type="match status" value="1"/>
</dbReference>
<keyword evidence="7" id="KW-0460">Magnesium</keyword>
<dbReference type="EMBL" id="UFYA01000001">
    <property type="protein sequence ID" value="STD11386.1"/>
    <property type="molecule type" value="Genomic_DNA"/>
</dbReference>
<keyword evidence="7" id="KW-0479">Metal-binding</keyword>
<accession>A0AA46BP25</accession>
<protein>
    <recommendedName>
        <fullName evidence="7">Molybdopterin molybdenumtransferase</fullName>
        <ecNumber evidence="7">2.10.1.1</ecNumber>
    </recommendedName>
</protein>
<dbReference type="Gene3D" id="2.170.190.11">
    <property type="entry name" value="Molybdopterin biosynthesis moea protein, domain 3"/>
    <property type="match status" value="1"/>
</dbReference>
<dbReference type="InterPro" id="IPR005111">
    <property type="entry name" value="MoeA_C_domain_IV"/>
</dbReference>
<keyword evidence="5 7" id="KW-0501">Molybdenum cofactor biosynthesis</keyword>
<comment type="catalytic activity">
    <reaction evidence="6">
        <text>adenylyl-molybdopterin + molybdate = Mo-molybdopterin + AMP + H(+)</text>
        <dbReference type="Rhea" id="RHEA:35047"/>
        <dbReference type="ChEBI" id="CHEBI:15378"/>
        <dbReference type="ChEBI" id="CHEBI:36264"/>
        <dbReference type="ChEBI" id="CHEBI:62727"/>
        <dbReference type="ChEBI" id="CHEBI:71302"/>
        <dbReference type="ChEBI" id="CHEBI:456215"/>
        <dbReference type="EC" id="2.10.1.1"/>
    </reaction>
</comment>
<dbReference type="Gene3D" id="3.90.105.10">
    <property type="entry name" value="Molybdopterin biosynthesis moea protein, domain 2"/>
    <property type="match status" value="1"/>
</dbReference>
<dbReference type="Gene3D" id="2.40.340.10">
    <property type="entry name" value="MoeA, C-terminal, domain IV"/>
    <property type="match status" value="1"/>
</dbReference>
<dbReference type="SUPFAM" id="SSF63867">
    <property type="entry name" value="MoeA C-terminal domain-like"/>
    <property type="match status" value="1"/>
</dbReference>
<dbReference type="Pfam" id="PF03454">
    <property type="entry name" value="MoeA_C"/>
    <property type="match status" value="1"/>
</dbReference>
<dbReference type="FunFam" id="2.170.190.11:FF:000004">
    <property type="entry name" value="Molybdopterin molybdenumtransferase"/>
    <property type="match status" value="1"/>
</dbReference>
<evidence type="ECO:0000256" key="7">
    <source>
        <dbReference type="RuleBase" id="RU365090"/>
    </source>
</evidence>
<dbReference type="GO" id="GO:0046872">
    <property type="term" value="F:metal ion binding"/>
    <property type="evidence" value="ECO:0007669"/>
    <property type="project" value="UniProtKB-UniRule"/>
</dbReference>
<dbReference type="PANTHER" id="PTHR10192:SF5">
    <property type="entry name" value="GEPHYRIN"/>
    <property type="match status" value="1"/>
</dbReference>
<dbReference type="InterPro" id="IPR001453">
    <property type="entry name" value="MoaB/Mog_dom"/>
</dbReference>
<sequence length="429" mass="44182">MVNPMVEIRVVTMLSVAEYRSRVLSQVEVTAAVESPLRGAVGRVLAEPLVSAVDLPGFDNSAMDGYAVRAGDVANAGEQMPVFLPVQADIAAGSCERVSLAAGTAVRIMTGAPMPQGADAVVQVEHTDGGVDRVRVDVPVADGRHVRRRGEDVRAGEVVIPAGRVLGARELALAAAAGCVSAWVYPLPKVLILSTGDELVPLGQMPGFGEVVDSNGVMLEALLGSWGVESVHISGVKDTVEEVLGAIDRGVDQGCSVVISTGGVSMGAYDAVKAALADRGVRFEKVAMMPGKPQGFGRLALEGVEGGVPVFTLPGNPVSAYVSFCVFVLPALQAMAGAEPCGVPVEVVQVVGKCPQPRDRTQFVRVRLERDGAGCAVATVLPGQGSHMLQALADADGLMEIPAVSDGGAVGASTYRCLVLMDARLGGQV</sequence>
<evidence type="ECO:0000256" key="2">
    <source>
        <dbReference type="ARBA" id="ARBA00005046"/>
    </source>
</evidence>
<comment type="function">
    <text evidence="1 7">Catalyzes the insertion of molybdate into adenylated molybdopterin with the concomitant release of AMP.</text>
</comment>
<dbReference type="InterPro" id="IPR038987">
    <property type="entry name" value="MoeA-like"/>
</dbReference>
<evidence type="ECO:0000256" key="5">
    <source>
        <dbReference type="ARBA" id="ARBA00023150"/>
    </source>
</evidence>
<reference evidence="9 10" key="1">
    <citation type="submission" date="2018-06" db="EMBL/GenBank/DDBJ databases">
        <authorList>
            <consortium name="Pathogen Informatics"/>
            <person name="Doyle S."/>
        </authorList>
    </citation>
    <scope>NUCLEOTIDE SEQUENCE [LARGE SCALE GENOMIC DNA]</scope>
    <source>
        <strain evidence="9 10">NCTC7915</strain>
    </source>
</reference>
<dbReference type="GO" id="GO:0005829">
    <property type="term" value="C:cytosol"/>
    <property type="evidence" value="ECO:0007669"/>
    <property type="project" value="TreeGrafter"/>
</dbReference>
<evidence type="ECO:0000256" key="1">
    <source>
        <dbReference type="ARBA" id="ARBA00002901"/>
    </source>
</evidence>
<dbReference type="Pfam" id="PF03453">
    <property type="entry name" value="MoeA_N"/>
    <property type="match status" value="1"/>
</dbReference>